<gene>
    <name evidence="9 11" type="primary">tatB</name>
    <name evidence="11" type="ORF">CXK92_18360</name>
</gene>
<comment type="subunit">
    <text evidence="9">The Tat system comprises two distinct complexes: a TatABC complex, containing multiple copies of TatA, TatB and TatC subunits, and a separate TatA complex, containing only TatA subunits. Substrates initially bind to the TatABC complex, which probably triggers association of the separate TatA complex to form the active translocon.</text>
</comment>
<dbReference type="InterPro" id="IPR018448">
    <property type="entry name" value="TatB"/>
</dbReference>
<sequence length="144" mass="15195">MFDIGFTELLLVGLVALMVLGPERLPGAVRTAGLWVGRLKRSFNNIKAEVEREIGADEIRRQLHNERILDLEREMKQSIMPPAASSHSTTATPPPVTGNAAEVADASAGSSAPDTSSPEAPAAQPPASAAEPAPTPRPDRSPEP</sequence>
<evidence type="ECO:0000256" key="5">
    <source>
        <dbReference type="ARBA" id="ARBA00022927"/>
    </source>
</evidence>
<protein>
    <recommendedName>
        <fullName evidence="9">Sec-independent protein translocase protein TatB</fullName>
    </recommendedName>
</protein>
<evidence type="ECO:0000256" key="7">
    <source>
        <dbReference type="ARBA" id="ARBA00023010"/>
    </source>
</evidence>
<dbReference type="AlphaFoldDB" id="A0A2N8RYL2"/>
<evidence type="ECO:0000256" key="3">
    <source>
        <dbReference type="ARBA" id="ARBA00022475"/>
    </source>
</evidence>
<dbReference type="EMBL" id="POUN01000005">
    <property type="protein sequence ID" value="PNF79469.1"/>
    <property type="molecule type" value="Genomic_DNA"/>
</dbReference>
<proteinExistence type="inferred from homology"/>
<evidence type="ECO:0000256" key="4">
    <source>
        <dbReference type="ARBA" id="ARBA00022692"/>
    </source>
</evidence>
<organism evidence="11 12">
    <name type="scientific">Stutzerimonas stutzeri</name>
    <name type="common">Pseudomonas stutzeri</name>
    <dbReference type="NCBI Taxonomy" id="316"/>
    <lineage>
        <taxon>Bacteria</taxon>
        <taxon>Pseudomonadati</taxon>
        <taxon>Pseudomonadota</taxon>
        <taxon>Gammaproteobacteria</taxon>
        <taxon>Pseudomonadales</taxon>
        <taxon>Pseudomonadaceae</taxon>
        <taxon>Stutzerimonas</taxon>
    </lineage>
</organism>
<dbReference type="HAMAP" id="MF_00237">
    <property type="entry name" value="TatB"/>
    <property type="match status" value="1"/>
</dbReference>
<comment type="function">
    <text evidence="9">Part of the twin-arginine translocation (Tat) system that transports large folded proteins containing a characteristic twin-arginine motif in their signal peptide across membranes. Together with TatC, TatB is part of a receptor directly interacting with Tat signal peptides. TatB may form an oligomeric binding site that transiently accommodates folded Tat precursor proteins before their translocation.</text>
</comment>
<keyword evidence="8 9" id="KW-0472">Membrane</keyword>
<evidence type="ECO:0000256" key="6">
    <source>
        <dbReference type="ARBA" id="ARBA00022989"/>
    </source>
</evidence>
<feature type="compositionally biased region" description="Low complexity" evidence="10">
    <location>
        <begin position="115"/>
        <end position="132"/>
    </location>
</feature>
<dbReference type="RefSeq" id="WP_102826447.1">
    <property type="nucleotide sequence ID" value="NZ_CP139348.1"/>
</dbReference>
<dbReference type="GO" id="GO:0008320">
    <property type="term" value="F:protein transmembrane transporter activity"/>
    <property type="evidence" value="ECO:0007669"/>
    <property type="project" value="UniProtKB-UniRule"/>
</dbReference>
<keyword evidence="2 9" id="KW-0813">Transport</keyword>
<evidence type="ECO:0000313" key="11">
    <source>
        <dbReference type="EMBL" id="PNF79469.1"/>
    </source>
</evidence>
<dbReference type="PANTHER" id="PTHR33162">
    <property type="entry name" value="SEC-INDEPENDENT PROTEIN TRANSLOCASE PROTEIN TATA, CHLOROPLASTIC"/>
    <property type="match status" value="1"/>
</dbReference>
<evidence type="ECO:0000256" key="10">
    <source>
        <dbReference type="SAM" id="MobiDB-lite"/>
    </source>
</evidence>
<keyword evidence="3 9" id="KW-1003">Cell membrane</keyword>
<evidence type="ECO:0000256" key="8">
    <source>
        <dbReference type="ARBA" id="ARBA00023136"/>
    </source>
</evidence>
<dbReference type="NCBIfam" id="TIGR01410">
    <property type="entry name" value="tatB"/>
    <property type="match status" value="1"/>
</dbReference>
<dbReference type="Proteomes" id="UP000235925">
    <property type="component" value="Unassembled WGS sequence"/>
</dbReference>
<evidence type="ECO:0000313" key="12">
    <source>
        <dbReference type="Proteomes" id="UP000235925"/>
    </source>
</evidence>
<dbReference type="GO" id="GO:0033281">
    <property type="term" value="C:TAT protein transport complex"/>
    <property type="evidence" value="ECO:0007669"/>
    <property type="project" value="UniProtKB-UniRule"/>
</dbReference>
<keyword evidence="7 9" id="KW-0811">Translocation</keyword>
<name>A0A2N8RYL2_STUST</name>
<dbReference type="OrthoDB" id="9816005at2"/>
<comment type="caution">
    <text evidence="11">The sequence shown here is derived from an EMBL/GenBank/DDBJ whole genome shotgun (WGS) entry which is preliminary data.</text>
</comment>
<evidence type="ECO:0000256" key="2">
    <source>
        <dbReference type="ARBA" id="ARBA00022448"/>
    </source>
</evidence>
<evidence type="ECO:0000256" key="1">
    <source>
        <dbReference type="ARBA" id="ARBA00004167"/>
    </source>
</evidence>
<dbReference type="Pfam" id="PF02416">
    <property type="entry name" value="TatA_B_E"/>
    <property type="match status" value="1"/>
</dbReference>
<feature type="region of interest" description="Disordered" evidence="10">
    <location>
        <begin position="72"/>
        <end position="144"/>
    </location>
</feature>
<comment type="subcellular location">
    <subcellularLocation>
        <location evidence="9">Cell membrane</location>
        <topology evidence="9">Single-pass membrane protein</topology>
    </subcellularLocation>
    <subcellularLocation>
        <location evidence="1">Membrane</location>
        <topology evidence="1">Single-pass membrane protein</topology>
    </subcellularLocation>
</comment>
<accession>A0A2N8RYL2</accession>
<keyword evidence="5 9" id="KW-0653">Protein transport</keyword>
<dbReference type="InterPro" id="IPR003369">
    <property type="entry name" value="TatA/B/E"/>
</dbReference>
<dbReference type="PANTHER" id="PTHR33162:SF1">
    <property type="entry name" value="SEC-INDEPENDENT PROTEIN TRANSLOCASE PROTEIN TATA, CHLOROPLASTIC"/>
    <property type="match status" value="1"/>
</dbReference>
<dbReference type="GO" id="GO:0043953">
    <property type="term" value="P:protein transport by the Tat complex"/>
    <property type="evidence" value="ECO:0007669"/>
    <property type="project" value="UniProtKB-UniRule"/>
</dbReference>
<reference evidence="11 12" key="1">
    <citation type="submission" date="2018-01" db="EMBL/GenBank/DDBJ databases">
        <title>Denitrification phenotypes of diverse strains of Pseudomonas stutzeri.</title>
        <authorList>
            <person name="Milligan D.A."/>
            <person name="Bergaust L."/>
            <person name="Bakken L.R."/>
            <person name="Frostegard A."/>
        </authorList>
    </citation>
    <scope>NUCLEOTIDE SEQUENCE [LARGE SCALE GENOMIC DNA]</scope>
    <source>
        <strain evidence="11 12">KC</strain>
    </source>
</reference>
<comment type="similarity">
    <text evidence="9">Belongs to the TatB family.</text>
</comment>
<dbReference type="Gene3D" id="1.20.5.3310">
    <property type="match status" value="1"/>
</dbReference>
<dbReference type="PRINTS" id="PR01506">
    <property type="entry name" value="TATBPROTEIN"/>
</dbReference>
<evidence type="ECO:0000256" key="9">
    <source>
        <dbReference type="HAMAP-Rule" id="MF_00237"/>
    </source>
</evidence>
<keyword evidence="4 9" id="KW-0812">Transmembrane</keyword>
<keyword evidence="6 9" id="KW-1133">Transmembrane helix</keyword>